<feature type="compositionally biased region" description="Low complexity" evidence="12">
    <location>
        <begin position="337"/>
        <end position="347"/>
    </location>
</feature>
<name>A0A409XSP3_PSICY</name>
<dbReference type="CDD" id="cd18793">
    <property type="entry name" value="SF2_C_SNF"/>
    <property type="match status" value="1"/>
</dbReference>
<evidence type="ECO:0000256" key="3">
    <source>
        <dbReference type="ARBA" id="ARBA00022723"/>
    </source>
</evidence>
<dbReference type="Proteomes" id="UP000283269">
    <property type="component" value="Unassembled WGS sequence"/>
</dbReference>
<dbReference type="GO" id="GO:0008270">
    <property type="term" value="F:zinc ion binding"/>
    <property type="evidence" value="ECO:0007669"/>
    <property type="project" value="UniProtKB-KW"/>
</dbReference>
<dbReference type="InterPro" id="IPR001650">
    <property type="entry name" value="Helicase_C-like"/>
</dbReference>
<dbReference type="InterPro" id="IPR038718">
    <property type="entry name" value="SNF2-like_sf"/>
</dbReference>
<dbReference type="InterPro" id="IPR049730">
    <property type="entry name" value="SNF2/RAD54-like_C"/>
</dbReference>
<evidence type="ECO:0008006" key="17">
    <source>
        <dbReference type="Google" id="ProtNLM"/>
    </source>
</evidence>
<dbReference type="GO" id="GO:0003677">
    <property type="term" value="F:DNA binding"/>
    <property type="evidence" value="ECO:0007669"/>
    <property type="project" value="InterPro"/>
</dbReference>
<dbReference type="InterPro" id="IPR014905">
    <property type="entry name" value="HIRAN"/>
</dbReference>
<evidence type="ECO:0000256" key="4">
    <source>
        <dbReference type="ARBA" id="ARBA00022741"/>
    </source>
</evidence>
<dbReference type="SMART" id="SM00910">
    <property type="entry name" value="HIRAN"/>
    <property type="match status" value="1"/>
</dbReference>
<protein>
    <recommendedName>
        <fullName evidence="17">Helicase ATP-binding domain-containing protein</fullName>
    </recommendedName>
</protein>
<keyword evidence="11" id="KW-0175">Coiled coil</keyword>
<dbReference type="GO" id="GO:0008094">
    <property type="term" value="F:ATP-dependent activity, acting on DNA"/>
    <property type="evidence" value="ECO:0007669"/>
    <property type="project" value="TreeGrafter"/>
</dbReference>
<keyword evidence="3" id="KW-0479">Metal-binding</keyword>
<comment type="subcellular location">
    <subcellularLocation>
        <location evidence="1">Nucleus</location>
    </subcellularLocation>
</comment>
<dbReference type="Gene3D" id="3.30.70.2330">
    <property type="match status" value="1"/>
</dbReference>
<evidence type="ECO:0000259" key="13">
    <source>
        <dbReference type="PROSITE" id="PS50064"/>
    </source>
</evidence>
<dbReference type="SMART" id="SM00487">
    <property type="entry name" value="DEXDc"/>
    <property type="match status" value="1"/>
</dbReference>
<keyword evidence="10" id="KW-0539">Nucleus</keyword>
<comment type="similarity">
    <text evidence="2">Belongs to the SNF2/RAD54 helicase family.</text>
</comment>
<feature type="region of interest" description="Disordered" evidence="12">
    <location>
        <begin position="115"/>
        <end position="149"/>
    </location>
</feature>
<dbReference type="PROSITE" id="PS51192">
    <property type="entry name" value="HELICASE_ATP_BIND_1"/>
    <property type="match status" value="1"/>
</dbReference>
<dbReference type="PANTHER" id="PTHR45626">
    <property type="entry name" value="TRANSCRIPTION TERMINATION FACTOR 2-RELATED"/>
    <property type="match status" value="1"/>
</dbReference>
<dbReference type="InterPro" id="IPR050628">
    <property type="entry name" value="SNF2_RAD54_helicase_TF"/>
</dbReference>
<evidence type="ECO:0000256" key="1">
    <source>
        <dbReference type="ARBA" id="ARBA00004123"/>
    </source>
</evidence>
<comment type="caution">
    <text evidence="15">The sequence shown here is derived from an EMBL/GenBank/DDBJ whole genome shotgun (WGS) entry which is preliminary data.</text>
</comment>
<gene>
    <name evidence="15" type="ORF">CVT25_013070</name>
</gene>
<keyword evidence="7" id="KW-0347">Helicase</keyword>
<evidence type="ECO:0000256" key="12">
    <source>
        <dbReference type="SAM" id="MobiDB-lite"/>
    </source>
</evidence>
<keyword evidence="8" id="KW-0862">Zinc</keyword>
<dbReference type="InParanoid" id="A0A409XSP3"/>
<evidence type="ECO:0000256" key="9">
    <source>
        <dbReference type="ARBA" id="ARBA00022840"/>
    </source>
</evidence>
<dbReference type="Pfam" id="PF08797">
    <property type="entry name" value="HIRAN"/>
    <property type="match status" value="1"/>
</dbReference>
<dbReference type="InterPro" id="IPR027417">
    <property type="entry name" value="P-loop_NTPase"/>
</dbReference>
<feature type="region of interest" description="Disordered" evidence="12">
    <location>
        <begin position="303"/>
        <end position="347"/>
    </location>
</feature>
<dbReference type="OrthoDB" id="448448at2759"/>
<dbReference type="STRING" id="93625.A0A409XSP3"/>
<organism evidence="15 16">
    <name type="scientific">Psilocybe cyanescens</name>
    <dbReference type="NCBI Taxonomy" id="93625"/>
    <lineage>
        <taxon>Eukaryota</taxon>
        <taxon>Fungi</taxon>
        <taxon>Dikarya</taxon>
        <taxon>Basidiomycota</taxon>
        <taxon>Agaricomycotina</taxon>
        <taxon>Agaricomycetes</taxon>
        <taxon>Agaricomycetidae</taxon>
        <taxon>Agaricales</taxon>
        <taxon>Agaricineae</taxon>
        <taxon>Strophariaceae</taxon>
        <taxon>Psilocybe</taxon>
    </lineage>
</organism>
<dbReference type="Gene3D" id="3.30.40.10">
    <property type="entry name" value="Zinc/RING finger domain, C3HC4 (zinc finger)"/>
    <property type="match status" value="1"/>
</dbReference>
<dbReference type="SMART" id="SM01336">
    <property type="entry name" value="zf-PARP"/>
    <property type="match status" value="1"/>
</dbReference>
<dbReference type="Gene3D" id="3.30.1740.10">
    <property type="entry name" value="Zinc finger, PARP-type"/>
    <property type="match status" value="1"/>
</dbReference>
<dbReference type="InterPro" id="IPR001510">
    <property type="entry name" value="Znf_PARP"/>
</dbReference>
<evidence type="ECO:0000256" key="11">
    <source>
        <dbReference type="SAM" id="Coils"/>
    </source>
</evidence>
<dbReference type="InterPro" id="IPR036957">
    <property type="entry name" value="Znf_PARP_sf"/>
</dbReference>
<feature type="domain" description="Helicase ATP-binding" evidence="14">
    <location>
        <begin position="527"/>
        <end position="690"/>
    </location>
</feature>
<dbReference type="AlphaFoldDB" id="A0A409XSP3"/>
<evidence type="ECO:0000313" key="16">
    <source>
        <dbReference type="Proteomes" id="UP000283269"/>
    </source>
</evidence>
<feature type="compositionally biased region" description="Polar residues" evidence="12">
    <location>
        <begin position="309"/>
        <end position="318"/>
    </location>
</feature>
<dbReference type="GO" id="GO:0004386">
    <property type="term" value="F:helicase activity"/>
    <property type="evidence" value="ECO:0007669"/>
    <property type="project" value="UniProtKB-KW"/>
</dbReference>
<dbReference type="InterPro" id="IPR014001">
    <property type="entry name" value="Helicase_ATP-bd"/>
</dbReference>
<feature type="region of interest" description="Disordered" evidence="12">
    <location>
        <begin position="1"/>
        <end position="23"/>
    </location>
</feature>
<evidence type="ECO:0000256" key="10">
    <source>
        <dbReference type="ARBA" id="ARBA00023242"/>
    </source>
</evidence>
<dbReference type="GO" id="GO:0005524">
    <property type="term" value="F:ATP binding"/>
    <property type="evidence" value="ECO:0007669"/>
    <property type="project" value="UniProtKB-KW"/>
</dbReference>
<evidence type="ECO:0000256" key="8">
    <source>
        <dbReference type="ARBA" id="ARBA00022833"/>
    </source>
</evidence>
<reference evidence="15 16" key="1">
    <citation type="journal article" date="2018" name="Evol. Lett.">
        <title>Horizontal gene cluster transfer increased hallucinogenic mushroom diversity.</title>
        <authorList>
            <person name="Reynolds H.T."/>
            <person name="Vijayakumar V."/>
            <person name="Gluck-Thaler E."/>
            <person name="Korotkin H.B."/>
            <person name="Matheny P.B."/>
            <person name="Slot J.C."/>
        </authorList>
    </citation>
    <scope>NUCLEOTIDE SEQUENCE [LARGE SCALE GENOMIC DNA]</scope>
    <source>
        <strain evidence="15 16">2631</strain>
    </source>
</reference>
<dbReference type="PROSITE" id="PS50064">
    <property type="entry name" value="ZF_PARP_2"/>
    <property type="match status" value="1"/>
</dbReference>
<dbReference type="EMBL" id="NHYD01000622">
    <property type="protein sequence ID" value="PPQ93730.1"/>
    <property type="molecule type" value="Genomic_DNA"/>
</dbReference>
<dbReference type="Gene3D" id="3.40.50.300">
    <property type="entry name" value="P-loop containing nucleotide triphosphate hydrolases"/>
    <property type="match status" value="1"/>
</dbReference>
<keyword evidence="16" id="KW-1185">Reference proteome</keyword>
<keyword evidence="9" id="KW-0067">ATP-binding</keyword>
<dbReference type="GO" id="GO:0016818">
    <property type="term" value="F:hydrolase activity, acting on acid anhydrides, in phosphorus-containing anhydrides"/>
    <property type="evidence" value="ECO:0007669"/>
    <property type="project" value="InterPro"/>
</dbReference>
<evidence type="ECO:0000259" key="14">
    <source>
        <dbReference type="PROSITE" id="PS51192"/>
    </source>
</evidence>
<evidence type="ECO:0000256" key="5">
    <source>
        <dbReference type="ARBA" id="ARBA00022771"/>
    </source>
</evidence>
<evidence type="ECO:0000256" key="6">
    <source>
        <dbReference type="ARBA" id="ARBA00022801"/>
    </source>
</evidence>
<dbReference type="Gene3D" id="3.40.50.10810">
    <property type="entry name" value="Tandem AAA-ATPase domain"/>
    <property type="match status" value="1"/>
</dbReference>
<dbReference type="SUPFAM" id="SSF57716">
    <property type="entry name" value="Glucocorticoid receptor-like (DNA-binding domain)"/>
    <property type="match status" value="1"/>
</dbReference>
<keyword evidence="6" id="KW-0378">Hydrolase</keyword>
<feature type="compositionally biased region" description="Polar residues" evidence="12">
    <location>
        <begin position="116"/>
        <end position="141"/>
    </location>
</feature>
<evidence type="ECO:0000256" key="2">
    <source>
        <dbReference type="ARBA" id="ARBA00007025"/>
    </source>
</evidence>
<dbReference type="GO" id="GO:0006281">
    <property type="term" value="P:DNA repair"/>
    <property type="evidence" value="ECO:0007669"/>
    <property type="project" value="TreeGrafter"/>
</dbReference>
<dbReference type="SUPFAM" id="SSF57850">
    <property type="entry name" value="RING/U-box"/>
    <property type="match status" value="1"/>
</dbReference>
<feature type="domain" description="PARP-type" evidence="13">
    <location>
        <begin position="5"/>
        <end position="86"/>
    </location>
</feature>
<accession>A0A409XSP3</accession>
<feature type="coiled-coil region" evidence="11">
    <location>
        <begin position="357"/>
        <end position="384"/>
    </location>
</feature>
<evidence type="ECO:0000313" key="15">
    <source>
        <dbReference type="EMBL" id="PPQ93730.1"/>
    </source>
</evidence>
<dbReference type="Pfam" id="PF00271">
    <property type="entry name" value="Helicase_C"/>
    <property type="match status" value="1"/>
</dbReference>
<dbReference type="GO" id="GO:0005634">
    <property type="term" value="C:nucleus"/>
    <property type="evidence" value="ECO:0007669"/>
    <property type="project" value="UniProtKB-SubCell"/>
</dbReference>
<dbReference type="InterPro" id="IPR013083">
    <property type="entry name" value="Znf_RING/FYVE/PHD"/>
</dbReference>
<sequence length="1170" mass="129523">MAISHTLGYSKSSRARCHAPPPCQNTPLPVGTLRYGRITTSESGETVEWRHWGCVTKVILSQLASVNLETIDGFQTLRSADQQKIRLAVSMRTIDPADIPAGAKGNVRKIAASTAGVGSSQLKRNPSQDRLSQISQATAVPSQGKRKATQAELDRFSQIRQALVGLPSSSPALEEPEEAPEEEVKDEIYCNLNTNVVGIQYYKGLVGPGEEVLLVREPHNPYDSNSIQVKNISRVQVGHLPRNVASKLAPLLDRRQVTVEGVINDGNLGGSRAYTLSITLRIYGLSDKRAELEPLLIWATPGQRGFSPRTASQPSAPTNVGRGVPRPSSSQRLAAPSSQRMSSQAQTAAQQEALRKQHEAVQKAAELRQTLASLEKVNDEGRRSSLLDTLCSSDDILNLPLYPNPPGILSGELTVDLLKHQLQALQWCVAHENPVLPKTENDKPVQFWQLRKRGNQSRIVNGVSMLKLRPYRPITTTVCVGVLCITGVTNVFAVATKTPQTDLPTLGRGALCADAMGLVKLMNDYQGKTLTMLALILATKKESDSGFSKTTLIVTPLSVLSNWEKQIADHCTPGTLSICVYYGANRGLSPVELQKYDVVITTYQTVAGEFENALNTNGPVKKKRKTETNLFDVPWKRAILDEGHSIRNPKTKMAQAVIALHVSRRWILTGTPIDLGSILTFLQICRPLDNEDFYKRLLLRPLKNGEPSGVELLRMQDSTGKSIIDLPPVEMIKVPVALSDEARRMYDEVEKISKQHLETALRGGMNAGVQHTVLSMLTRMRQIALHPGLVPANYLEQLRAAEATECSPEQPMSITPEEMFRLQQLLVEAIENSEECPICFGVLPNDARITTCAHMFCLAWYMHSVQQYIMMILNLRLISTTEILSRDPKCPMDRRSLTLADLHEPLPPTDLTQKPSRVSEEPEGIRAGSSAKTEQLVHLLQLTPATEKSLVFSQFTSFLDKIAETLEEQGIPYVRFDGQMSAKRRQEAIARFSVPIVEEQLDPETATSGRQRRRAAASVIEEGVVDLDGDDSDFVMSDKDDNFNDDSDDDVEEPISKRSKGKGKQKARESSPLLQSEENPRVMLLSLKAEGIESQAVDRVNRIGQTKPVHVYQLIAENTVESKVLEIQEKKKALIQQAFSGIKRTETQRQQREARLQDLVELFGLRASQI</sequence>
<dbReference type="InterPro" id="IPR000330">
    <property type="entry name" value="SNF2_N"/>
</dbReference>
<evidence type="ECO:0000256" key="7">
    <source>
        <dbReference type="ARBA" id="ARBA00022806"/>
    </source>
</evidence>
<dbReference type="Pfam" id="PF00176">
    <property type="entry name" value="SNF2-rel_dom"/>
    <property type="match status" value="1"/>
</dbReference>
<dbReference type="PANTHER" id="PTHR45626:SF17">
    <property type="entry name" value="HELICASE-LIKE TRANSCRIPTION FACTOR"/>
    <property type="match status" value="1"/>
</dbReference>
<dbReference type="SUPFAM" id="SSF52540">
    <property type="entry name" value="P-loop containing nucleoside triphosphate hydrolases"/>
    <property type="match status" value="2"/>
</dbReference>
<feature type="region of interest" description="Disordered" evidence="12">
    <location>
        <begin position="1028"/>
        <end position="1079"/>
    </location>
</feature>
<keyword evidence="5" id="KW-0863">Zinc-finger</keyword>
<feature type="compositionally biased region" description="Acidic residues" evidence="12">
    <location>
        <begin position="1043"/>
        <end position="1053"/>
    </location>
</feature>
<proteinExistence type="inferred from homology"/>
<feature type="region of interest" description="Disordered" evidence="12">
    <location>
        <begin position="901"/>
        <end position="928"/>
    </location>
</feature>
<keyword evidence="4" id="KW-0547">Nucleotide-binding</keyword>
<dbReference type="Pfam" id="PF00645">
    <property type="entry name" value="zf-PARP"/>
    <property type="match status" value="1"/>
</dbReference>